<name>A0A917U2A0_9ACTN</name>
<evidence type="ECO:0000313" key="4">
    <source>
        <dbReference type="Proteomes" id="UP000608890"/>
    </source>
</evidence>
<gene>
    <name evidence="3" type="ORF">GCM10011608_40560</name>
</gene>
<dbReference type="EMBL" id="BMNB01000019">
    <property type="protein sequence ID" value="GGM51517.1"/>
    <property type="molecule type" value="Genomic_DNA"/>
</dbReference>
<evidence type="ECO:0000256" key="1">
    <source>
        <dbReference type="SAM" id="MobiDB-lite"/>
    </source>
</evidence>
<dbReference type="AlphaFoldDB" id="A0A917U2A0"/>
<dbReference type="Pfam" id="PF13565">
    <property type="entry name" value="HTH_32"/>
    <property type="match status" value="1"/>
</dbReference>
<comment type="caution">
    <text evidence="3">The sequence shown here is derived from an EMBL/GenBank/DDBJ whole genome shotgun (WGS) entry which is preliminary data.</text>
</comment>
<dbReference type="NCBIfam" id="NF033545">
    <property type="entry name" value="transpos_IS630"/>
    <property type="match status" value="1"/>
</dbReference>
<accession>A0A917U2A0</accession>
<feature type="domain" description="Tc1-like transposase DDE" evidence="2">
    <location>
        <begin position="255"/>
        <end position="377"/>
    </location>
</feature>
<protein>
    <submittedName>
        <fullName evidence="3">IS630 family transposase</fullName>
    </submittedName>
</protein>
<dbReference type="SUPFAM" id="SSF46689">
    <property type="entry name" value="Homeodomain-like"/>
    <property type="match status" value="1"/>
</dbReference>
<feature type="region of interest" description="Disordered" evidence="1">
    <location>
        <begin position="1"/>
        <end position="24"/>
    </location>
</feature>
<organism evidence="3 4">
    <name type="scientific">Micromonospora sonchi</name>
    <dbReference type="NCBI Taxonomy" id="1763543"/>
    <lineage>
        <taxon>Bacteria</taxon>
        <taxon>Bacillati</taxon>
        <taxon>Actinomycetota</taxon>
        <taxon>Actinomycetes</taxon>
        <taxon>Micromonosporales</taxon>
        <taxon>Micromonosporaceae</taxon>
        <taxon>Micromonospora</taxon>
    </lineage>
</organism>
<reference evidence="3" key="1">
    <citation type="journal article" date="2014" name="Int. J. Syst. Evol. Microbiol.">
        <title>Complete genome sequence of Corynebacterium casei LMG S-19264T (=DSM 44701T), isolated from a smear-ripened cheese.</title>
        <authorList>
            <consortium name="US DOE Joint Genome Institute (JGI-PGF)"/>
            <person name="Walter F."/>
            <person name="Albersmeier A."/>
            <person name="Kalinowski J."/>
            <person name="Ruckert C."/>
        </authorList>
    </citation>
    <scope>NUCLEOTIDE SEQUENCE</scope>
    <source>
        <strain evidence="3">CGMCC 4.7312</strain>
    </source>
</reference>
<dbReference type="InterPro" id="IPR009057">
    <property type="entry name" value="Homeodomain-like_sf"/>
</dbReference>
<dbReference type="Pfam" id="PF13358">
    <property type="entry name" value="DDE_3"/>
    <property type="match status" value="1"/>
</dbReference>
<dbReference type="InterPro" id="IPR047655">
    <property type="entry name" value="Transpos_IS630-like"/>
</dbReference>
<feature type="region of interest" description="Disordered" evidence="1">
    <location>
        <begin position="415"/>
        <end position="438"/>
    </location>
</feature>
<reference evidence="3" key="2">
    <citation type="submission" date="2020-09" db="EMBL/GenBank/DDBJ databases">
        <authorList>
            <person name="Sun Q."/>
            <person name="Zhou Y."/>
        </authorList>
    </citation>
    <scope>NUCLEOTIDE SEQUENCE</scope>
    <source>
        <strain evidence="3">CGMCC 4.7312</strain>
    </source>
</reference>
<dbReference type="InterPro" id="IPR038717">
    <property type="entry name" value="Tc1-like_DDE_dom"/>
</dbReference>
<evidence type="ECO:0000259" key="2">
    <source>
        <dbReference type="Pfam" id="PF13358"/>
    </source>
</evidence>
<sequence length="438" mass="48622">MDSGMAGMSHILPPRVSPGGSARVTACSRPRCKIDLRGPLLPAPRARRIVLTAADRHRLKALTYSHTAGYQQVIRARIVRDAAHGYSNAKIASRHGVHVDTVRHWRGRYADEGLPGLADRRRSGRPARFTPVQVAEVKALACQLPAETAVPLSRWSCPDLAAEVVDRGIAPAISASTIRRILAADTIKPWQHQSWVFIRDPDFAAKATRVLDLYARTYQGIPLSADEYVISSDEKTSIQARCRCHPTLAPGVARTMRVNHEYARGGALAYLGAYDVHQARVFSHCSAKTGIIPFMTLVEQVMTQQPYASARRVFWVADNGSSHRGQAAIDHLTRRFPNAVMVHTPVHASWLNQIEIYVSIVGRKVLTPNDFTSLDQVEDRLTAFEQRYNATARPFRWKFTPADLKDLIARIEQHEQKEQNPQQPSGCDHQPAAPALAA</sequence>
<proteinExistence type="predicted"/>
<keyword evidence="4" id="KW-1185">Reference proteome</keyword>
<dbReference type="Proteomes" id="UP000608890">
    <property type="component" value="Unassembled WGS sequence"/>
</dbReference>
<evidence type="ECO:0000313" key="3">
    <source>
        <dbReference type="EMBL" id="GGM51517.1"/>
    </source>
</evidence>